<gene>
    <name evidence="1" type="ORF">MNB_SV-13-1968</name>
</gene>
<dbReference type="SUPFAM" id="SSF53335">
    <property type="entry name" value="S-adenosyl-L-methionine-dependent methyltransferases"/>
    <property type="match status" value="1"/>
</dbReference>
<dbReference type="AlphaFoldDB" id="A0A1W1CX59"/>
<keyword evidence="1" id="KW-0808">Transferase</keyword>
<accession>A0A1W1CX59</accession>
<dbReference type="Pfam" id="PF13489">
    <property type="entry name" value="Methyltransf_23"/>
    <property type="match status" value="1"/>
</dbReference>
<dbReference type="InterPro" id="IPR029063">
    <property type="entry name" value="SAM-dependent_MTases_sf"/>
</dbReference>
<evidence type="ECO:0000313" key="1">
    <source>
        <dbReference type="EMBL" id="SFV70374.1"/>
    </source>
</evidence>
<dbReference type="GO" id="GO:0032259">
    <property type="term" value="P:methylation"/>
    <property type="evidence" value="ECO:0007669"/>
    <property type="project" value="UniProtKB-KW"/>
</dbReference>
<organism evidence="1">
    <name type="scientific">hydrothermal vent metagenome</name>
    <dbReference type="NCBI Taxonomy" id="652676"/>
    <lineage>
        <taxon>unclassified sequences</taxon>
        <taxon>metagenomes</taxon>
        <taxon>ecological metagenomes</taxon>
    </lineage>
</organism>
<keyword evidence="1" id="KW-0489">Methyltransferase</keyword>
<dbReference type="Gene3D" id="3.40.50.150">
    <property type="entry name" value="Vaccinia Virus protein VP39"/>
    <property type="match status" value="1"/>
</dbReference>
<protein>
    <submittedName>
        <fullName evidence="1">Methyltransferase-related protein</fullName>
    </submittedName>
</protein>
<proteinExistence type="predicted"/>
<dbReference type="GO" id="GO:0008168">
    <property type="term" value="F:methyltransferase activity"/>
    <property type="evidence" value="ECO:0007669"/>
    <property type="project" value="UniProtKB-KW"/>
</dbReference>
<dbReference type="EMBL" id="FPHM01000155">
    <property type="protein sequence ID" value="SFV70374.1"/>
    <property type="molecule type" value="Genomic_DNA"/>
</dbReference>
<name>A0A1W1CX59_9ZZZZ</name>
<reference evidence="1" key="1">
    <citation type="submission" date="2016-10" db="EMBL/GenBank/DDBJ databases">
        <authorList>
            <person name="de Groot N.N."/>
        </authorList>
    </citation>
    <scope>NUCLEOTIDE SEQUENCE</scope>
</reference>
<sequence length="213" mass="25410">MHCEICWTRNDYFKDAKRKSIYYICYYCQFISKDPKVYPNFETQETRYNLHQNKEDDVGYQAYFQKFLDFTLPLLKEEIQDALDFGCGRTSLLAQMLEKKNITCDYYDPIYHPNILQDNKCYDLIVSTEVFEHLHKPKEVFASLVGKLNPKGYLAIQTAFHPNDNEKFKTWYYPQDSTHIVFFTPKTFEVLSKMYGCKVIKDNDKNMIVIQKI</sequence>